<protein>
    <submittedName>
        <fullName evidence="4">Uncharacterized protein</fullName>
    </submittedName>
</protein>
<sequence length="83" mass="9427">MQVFMYLSNVVFGFILAFGLSLLFESPFMAMEKLMLSSRRSRADAVKNSNKNFKTVDSDTDTSWTLKEDGICTINIKQTDCNN</sequence>
<keyword evidence="1" id="KW-0472">Membrane</keyword>
<proteinExistence type="predicted"/>
<feature type="transmembrane region" description="Helical" evidence="1">
    <location>
        <begin position="6"/>
        <end position="30"/>
    </location>
</feature>
<keyword evidence="1" id="KW-0812">Transmembrane</keyword>
<evidence type="ECO:0000313" key="3">
    <source>
        <dbReference type="EMBL" id="GBM01015.1"/>
    </source>
</evidence>
<keyword evidence="1" id="KW-1133">Transmembrane helix</keyword>
<dbReference type="AlphaFoldDB" id="A0A4Y2CAA1"/>
<gene>
    <name evidence="2" type="ORF">AVEN_113998_1</name>
    <name evidence="4" type="ORF">AVEN_164170_1</name>
    <name evidence="3" type="ORF">AVEN_220510_1</name>
</gene>
<evidence type="ECO:0000313" key="5">
    <source>
        <dbReference type="Proteomes" id="UP000499080"/>
    </source>
</evidence>
<dbReference type="EMBL" id="BGPR01085809">
    <property type="protein sequence ID" value="GBM00986.1"/>
    <property type="molecule type" value="Genomic_DNA"/>
</dbReference>
<organism evidence="4 5">
    <name type="scientific">Araneus ventricosus</name>
    <name type="common">Orbweaver spider</name>
    <name type="synonym">Epeira ventricosa</name>
    <dbReference type="NCBI Taxonomy" id="182803"/>
    <lineage>
        <taxon>Eukaryota</taxon>
        <taxon>Metazoa</taxon>
        <taxon>Ecdysozoa</taxon>
        <taxon>Arthropoda</taxon>
        <taxon>Chelicerata</taxon>
        <taxon>Arachnida</taxon>
        <taxon>Araneae</taxon>
        <taxon>Araneomorphae</taxon>
        <taxon>Entelegynae</taxon>
        <taxon>Araneoidea</taxon>
        <taxon>Araneidae</taxon>
        <taxon>Araneus</taxon>
    </lineage>
</organism>
<comment type="caution">
    <text evidence="4">The sequence shown here is derived from an EMBL/GenBank/DDBJ whole genome shotgun (WGS) entry which is preliminary data.</text>
</comment>
<dbReference type="EMBL" id="BGPR01085816">
    <property type="protein sequence ID" value="GBM01015.1"/>
    <property type="molecule type" value="Genomic_DNA"/>
</dbReference>
<dbReference type="EMBL" id="BGPR01085881">
    <property type="protein sequence ID" value="GBM01239.1"/>
    <property type="molecule type" value="Genomic_DNA"/>
</dbReference>
<evidence type="ECO:0000313" key="4">
    <source>
        <dbReference type="EMBL" id="GBM01239.1"/>
    </source>
</evidence>
<name>A0A4Y2CAA1_ARAVE</name>
<reference evidence="4 5" key="1">
    <citation type="journal article" date="2019" name="Sci. Rep.">
        <title>Orb-weaving spider Araneus ventricosus genome elucidates the spidroin gene catalogue.</title>
        <authorList>
            <person name="Kono N."/>
            <person name="Nakamura H."/>
            <person name="Ohtoshi R."/>
            <person name="Moran D.A.P."/>
            <person name="Shinohara A."/>
            <person name="Yoshida Y."/>
            <person name="Fujiwara M."/>
            <person name="Mori M."/>
            <person name="Tomita M."/>
            <person name="Arakawa K."/>
        </authorList>
    </citation>
    <scope>NUCLEOTIDE SEQUENCE [LARGE SCALE GENOMIC DNA]</scope>
</reference>
<dbReference type="Proteomes" id="UP000499080">
    <property type="component" value="Unassembled WGS sequence"/>
</dbReference>
<keyword evidence="5" id="KW-1185">Reference proteome</keyword>
<accession>A0A4Y2CAA1</accession>
<evidence type="ECO:0000256" key="1">
    <source>
        <dbReference type="SAM" id="Phobius"/>
    </source>
</evidence>
<evidence type="ECO:0000313" key="2">
    <source>
        <dbReference type="EMBL" id="GBM00986.1"/>
    </source>
</evidence>